<sequence length="382" mass="42113">MPPKKDPSDSRQPPPITYENEPEIIQHEPAAWNGFRSSSSRGQLLREFIELGLPVERAKAKVEEEFAARNPVVRPPKGGGASRSTAGSSSTKRVPSPTASKPSKAPNPTPSKLGRAPKAPPAKPSRAPSPSPSEPSRSPSPPLSIPIRGRPPATYSAHNGFGRSSRQRSPSPELDTRPPVALMTLEALRQELLNEERMPAWIQVIMKQFCDMGTTLPRPPPNNNCRRRVQPSPPGAMPPGLLWTSDPVRDRNTDRLLSLYMGFSPCAVKIFCDEQYGPETDADRVQRLKTNADPARFLIFQTLPFPQNCAQGWKNFSPDIVKAREMARQYLFSRTPIEASEEGIKALLDDVFGPETEANRAARKPGPDWGRIWDICSAHKGS</sequence>
<evidence type="ECO:0000313" key="2">
    <source>
        <dbReference type="EMBL" id="KAG4415820.1"/>
    </source>
</evidence>
<proteinExistence type="predicted"/>
<dbReference type="EMBL" id="JAFJYH010000207">
    <property type="protein sequence ID" value="KAG4415820.1"/>
    <property type="molecule type" value="Genomic_DNA"/>
</dbReference>
<gene>
    <name evidence="2" type="ORF">IFR04_011054</name>
</gene>
<comment type="caution">
    <text evidence="2">The sequence shown here is derived from an EMBL/GenBank/DDBJ whole genome shotgun (WGS) entry which is preliminary data.</text>
</comment>
<evidence type="ECO:0000256" key="1">
    <source>
        <dbReference type="SAM" id="MobiDB-lite"/>
    </source>
</evidence>
<feature type="region of interest" description="Disordered" evidence="1">
    <location>
        <begin position="63"/>
        <end position="179"/>
    </location>
</feature>
<dbReference type="Proteomes" id="UP000664132">
    <property type="component" value="Unassembled WGS sequence"/>
</dbReference>
<dbReference type="OrthoDB" id="3564387at2759"/>
<keyword evidence="3" id="KW-1185">Reference proteome</keyword>
<organism evidence="2 3">
    <name type="scientific">Cadophora malorum</name>
    <dbReference type="NCBI Taxonomy" id="108018"/>
    <lineage>
        <taxon>Eukaryota</taxon>
        <taxon>Fungi</taxon>
        <taxon>Dikarya</taxon>
        <taxon>Ascomycota</taxon>
        <taxon>Pezizomycotina</taxon>
        <taxon>Leotiomycetes</taxon>
        <taxon>Helotiales</taxon>
        <taxon>Ploettnerulaceae</taxon>
        <taxon>Cadophora</taxon>
    </lineage>
</organism>
<protein>
    <submittedName>
        <fullName evidence="2">Uncharacterized protein</fullName>
    </submittedName>
</protein>
<dbReference type="AlphaFoldDB" id="A0A8H7TB42"/>
<feature type="compositionally biased region" description="Pro residues" evidence="1">
    <location>
        <begin position="118"/>
        <end position="144"/>
    </location>
</feature>
<feature type="compositionally biased region" description="Low complexity" evidence="1">
    <location>
        <begin position="82"/>
        <end position="106"/>
    </location>
</feature>
<feature type="region of interest" description="Disordered" evidence="1">
    <location>
        <begin position="1"/>
        <end position="25"/>
    </location>
</feature>
<name>A0A8H7TB42_9HELO</name>
<reference evidence="2" key="1">
    <citation type="submission" date="2021-02" db="EMBL/GenBank/DDBJ databases">
        <title>Genome sequence Cadophora malorum strain M34.</title>
        <authorList>
            <person name="Stefanovic E."/>
            <person name="Vu D."/>
            <person name="Scully C."/>
            <person name="Dijksterhuis J."/>
            <person name="Roader J."/>
            <person name="Houbraken J."/>
        </authorList>
    </citation>
    <scope>NUCLEOTIDE SEQUENCE</scope>
    <source>
        <strain evidence="2">M34</strain>
    </source>
</reference>
<evidence type="ECO:0000313" key="3">
    <source>
        <dbReference type="Proteomes" id="UP000664132"/>
    </source>
</evidence>
<accession>A0A8H7TB42</accession>